<evidence type="ECO:0008006" key="5">
    <source>
        <dbReference type="Google" id="ProtNLM"/>
    </source>
</evidence>
<accession>A0ABR2RVG7</accession>
<protein>
    <recommendedName>
        <fullName evidence="5">F-box domain-containing protein</fullName>
    </recommendedName>
</protein>
<keyword evidence="4" id="KW-1185">Reference proteome</keyword>
<dbReference type="InterPro" id="IPR013187">
    <property type="entry name" value="F-box-assoc_dom_typ3"/>
</dbReference>
<sequence length="448" mass="51917">MFSSMFLLSKRNVISELQRLQRQLILCDGTGNDGVFEYLTDDLVVEILRRLPAEHLWRWCRSVCKRWYALISSPSFAHAHLEQSPSTFFFCCPPRGKSFIHATKPNFIFPHEGDDASTWGFVARSLNERLVERWKLCARGVLPSDSCNGLILFSCCWSTELYLRNLIMWSAMYRIGIRNQIYIGNPITGELLTIHNPSTFTLNGLCGFFYHSSTQEYKLLHCHKPDDTDVNYVYTMLTLGSTEWRRICNFPYRVRPGSSPVKLDNTLYWMTHASFSTCEDSIIMFNMDSEEFRTMPRPSYSCQTSESHDRMNLLEMDGRLTCWCVMGRDVCAWAVEVSDRNNYTPASWVQIYHLDFYGNFDLGFTQNVPDNLHVKLVSMDSREQVLLWSGKRVFRCDLLTKSPRKIKLAGVNEPYIDLFSEHLLIIGYRKSVVSLNNFYPGLSEVHVA</sequence>
<dbReference type="SUPFAM" id="SSF81383">
    <property type="entry name" value="F-box domain"/>
    <property type="match status" value="1"/>
</dbReference>
<dbReference type="Proteomes" id="UP001396334">
    <property type="component" value="Unassembled WGS sequence"/>
</dbReference>
<proteinExistence type="predicted"/>
<dbReference type="PANTHER" id="PTHR31672">
    <property type="entry name" value="BNACNNG10540D PROTEIN"/>
    <property type="match status" value="1"/>
</dbReference>
<gene>
    <name evidence="3" type="ORF">V6N11_079370</name>
</gene>
<evidence type="ECO:0000259" key="2">
    <source>
        <dbReference type="Pfam" id="PF08268"/>
    </source>
</evidence>
<dbReference type="CDD" id="cd22157">
    <property type="entry name" value="F-box_AtFBW1-like"/>
    <property type="match status" value="1"/>
</dbReference>
<dbReference type="InterPro" id="IPR001810">
    <property type="entry name" value="F-box_dom"/>
</dbReference>
<dbReference type="InterPro" id="IPR050796">
    <property type="entry name" value="SCF_F-box_component"/>
</dbReference>
<reference evidence="3 4" key="1">
    <citation type="journal article" date="2024" name="G3 (Bethesda)">
        <title>Genome assembly of Hibiscus sabdariffa L. provides insights into metabolisms of medicinal natural products.</title>
        <authorList>
            <person name="Kim T."/>
        </authorList>
    </citation>
    <scope>NUCLEOTIDE SEQUENCE [LARGE SCALE GENOMIC DNA]</scope>
    <source>
        <strain evidence="3">TK-2024</strain>
        <tissue evidence="3">Old leaves</tissue>
    </source>
</reference>
<dbReference type="EMBL" id="JBBPBN010000020">
    <property type="protein sequence ID" value="KAK9016877.1"/>
    <property type="molecule type" value="Genomic_DNA"/>
</dbReference>
<dbReference type="PANTHER" id="PTHR31672:SF2">
    <property type="entry name" value="F-BOX DOMAIN-CONTAINING PROTEIN"/>
    <property type="match status" value="1"/>
</dbReference>
<evidence type="ECO:0000259" key="1">
    <source>
        <dbReference type="Pfam" id="PF00646"/>
    </source>
</evidence>
<evidence type="ECO:0000313" key="4">
    <source>
        <dbReference type="Proteomes" id="UP001396334"/>
    </source>
</evidence>
<feature type="domain" description="F-box associated beta-propeller type 3" evidence="2">
    <location>
        <begin position="145"/>
        <end position="348"/>
    </location>
</feature>
<organism evidence="3 4">
    <name type="scientific">Hibiscus sabdariffa</name>
    <name type="common">roselle</name>
    <dbReference type="NCBI Taxonomy" id="183260"/>
    <lineage>
        <taxon>Eukaryota</taxon>
        <taxon>Viridiplantae</taxon>
        <taxon>Streptophyta</taxon>
        <taxon>Embryophyta</taxon>
        <taxon>Tracheophyta</taxon>
        <taxon>Spermatophyta</taxon>
        <taxon>Magnoliopsida</taxon>
        <taxon>eudicotyledons</taxon>
        <taxon>Gunneridae</taxon>
        <taxon>Pentapetalae</taxon>
        <taxon>rosids</taxon>
        <taxon>malvids</taxon>
        <taxon>Malvales</taxon>
        <taxon>Malvaceae</taxon>
        <taxon>Malvoideae</taxon>
        <taxon>Hibiscus</taxon>
    </lineage>
</organism>
<feature type="domain" description="F-box" evidence="1">
    <location>
        <begin position="39"/>
        <end position="76"/>
    </location>
</feature>
<dbReference type="InterPro" id="IPR017451">
    <property type="entry name" value="F-box-assoc_interact_dom"/>
</dbReference>
<comment type="caution">
    <text evidence="3">The sequence shown here is derived from an EMBL/GenBank/DDBJ whole genome shotgun (WGS) entry which is preliminary data.</text>
</comment>
<dbReference type="InterPro" id="IPR036047">
    <property type="entry name" value="F-box-like_dom_sf"/>
</dbReference>
<dbReference type="Gene3D" id="1.20.1280.50">
    <property type="match status" value="1"/>
</dbReference>
<name>A0ABR2RVG7_9ROSI</name>
<dbReference type="NCBIfam" id="TIGR01640">
    <property type="entry name" value="F_box_assoc_1"/>
    <property type="match status" value="1"/>
</dbReference>
<dbReference type="Pfam" id="PF08268">
    <property type="entry name" value="FBA_3"/>
    <property type="match status" value="1"/>
</dbReference>
<dbReference type="Pfam" id="PF00646">
    <property type="entry name" value="F-box"/>
    <property type="match status" value="1"/>
</dbReference>
<evidence type="ECO:0000313" key="3">
    <source>
        <dbReference type="EMBL" id="KAK9016877.1"/>
    </source>
</evidence>